<dbReference type="GO" id="GO:0004497">
    <property type="term" value="F:monooxygenase activity"/>
    <property type="evidence" value="ECO:0007669"/>
    <property type="project" value="UniProtKB-KW"/>
</dbReference>
<dbReference type="PANTHER" id="PTHR39169:SF1">
    <property type="entry name" value="MONOOXYGENASE YDHR-RELATED"/>
    <property type="match status" value="1"/>
</dbReference>
<dbReference type="EMBL" id="CP067393">
    <property type="protein sequence ID" value="QQP86507.1"/>
    <property type="molecule type" value="Genomic_DNA"/>
</dbReference>
<protein>
    <submittedName>
        <fullName evidence="1">Monooxygenase</fullName>
    </submittedName>
</protein>
<evidence type="ECO:0000313" key="2">
    <source>
        <dbReference type="Proteomes" id="UP000595278"/>
    </source>
</evidence>
<dbReference type="KEGG" id="eaz:JHT90_04505"/>
<gene>
    <name evidence="1" type="ORF">JHT90_04505</name>
</gene>
<dbReference type="Proteomes" id="UP000595278">
    <property type="component" value="Chromosome"/>
</dbReference>
<keyword evidence="1" id="KW-0560">Oxidoreductase</keyword>
<accession>A0A974NHJ4</accession>
<keyword evidence="2" id="KW-1185">Reference proteome</keyword>
<dbReference type="NCBIfam" id="NF008333">
    <property type="entry name" value="PRK11118.1"/>
    <property type="match status" value="1"/>
</dbReference>
<organism evidence="1 2">
    <name type="scientific">Entomomonas asaccharolytica</name>
    <dbReference type="NCBI Taxonomy" id="2785331"/>
    <lineage>
        <taxon>Bacteria</taxon>
        <taxon>Pseudomonadati</taxon>
        <taxon>Pseudomonadota</taxon>
        <taxon>Gammaproteobacteria</taxon>
        <taxon>Pseudomonadales</taxon>
        <taxon>Pseudomonadaceae</taxon>
        <taxon>Entomomonas</taxon>
    </lineage>
</organism>
<dbReference type="PANTHER" id="PTHR39169">
    <property type="match status" value="1"/>
</dbReference>
<reference evidence="1 2" key="1">
    <citation type="submission" date="2021-01" db="EMBL/GenBank/DDBJ databases">
        <title>Entomomonas sp. F2A isolated from a house cricket (Acheta domesticus).</title>
        <authorList>
            <person name="Spergser J."/>
            <person name="Busse H.-J."/>
        </authorList>
    </citation>
    <scope>NUCLEOTIDE SEQUENCE [LARGE SCALE GENOMIC DNA]</scope>
    <source>
        <strain evidence="1 2">F2A</strain>
    </source>
</reference>
<dbReference type="Gene3D" id="3.30.70.100">
    <property type="match status" value="1"/>
</dbReference>
<dbReference type="RefSeq" id="WP_201094652.1">
    <property type="nucleotide sequence ID" value="NZ_CP067393.1"/>
</dbReference>
<dbReference type="AlphaFoldDB" id="A0A974NHJ4"/>
<dbReference type="InterPro" id="IPR014910">
    <property type="entry name" value="YdhR"/>
</dbReference>
<sequence>MAVILQIDFTMSADMLGDRLVNSAIELANSITKEHGFIAKIWTENKATSEAGGIYLFKNRESAQNYLDMHQQRVEKMGASNINYKIFEINEALTNITKGPLNWD</sequence>
<proteinExistence type="predicted"/>
<dbReference type="SUPFAM" id="SSF54909">
    <property type="entry name" value="Dimeric alpha+beta barrel"/>
    <property type="match status" value="1"/>
</dbReference>
<name>A0A974NHJ4_9GAMM</name>
<keyword evidence="1" id="KW-0503">Monooxygenase</keyword>
<dbReference type="InterPro" id="IPR011008">
    <property type="entry name" value="Dimeric_a/b-barrel"/>
</dbReference>
<dbReference type="Pfam" id="PF08803">
    <property type="entry name" value="ydhR"/>
    <property type="match status" value="1"/>
</dbReference>
<evidence type="ECO:0000313" key="1">
    <source>
        <dbReference type="EMBL" id="QQP86507.1"/>
    </source>
</evidence>